<dbReference type="OrthoDB" id="9781337at2"/>
<organism evidence="6 7">
    <name type="scientific">Verminephrobacter eiseniae (strain EF01-2)</name>
    <dbReference type="NCBI Taxonomy" id="391735"/>
    <lineage>
        <taxon>Bacteria</taxon>
        <taxon>Pseudomonadati</taxon>
        <taxon>Pseudomonadota</taxon>
        <taxon>Betaproteobacteria</taxon>
        <taxon>Burkholderiales</taxon>
        <taxon>Comamonadaceae</taxon>
        <taxon>Verminephrobacter</taxon>
    </lineage>
</organism>
<dbReference type="GO" id="GO:0005524">
    <property type="term" value="F:ATP binding"/>
    <property type="evidence" value="ECO:0007669"/>
    <property type="project" value="UniProtKB-KW"/>
</dbReference>
<dbReference type="CDD" id="cd03219">
    <property type="entry name" value="ABC_Mj1267_LivG_branched"/>
    <property type="match status" value="1"/>
</dbReference>
<keyword evidence="2" id="KW-1003">Cell membrane</keyword>
<evidence type="ECO:0000256" key="2">
    <source>
        <dbReference type="ARBA" id="ARBA00022475"/>
    </source>
</evidence>
<dbReference type="KEGG" id="vei:Veis_3834"/>
<dbReference type="GeneID" id="76462195"/>
<dbReference type="Pfam" id="PF12399">
    <property type="entry name" value="BCA_ABC_TP_C"/>
    <property type="match status" value="1"/>
</dbReference>
<accession>A1WPI6</accession>
<reference evidence="7" key="1">
    <citation type="submission" date="2006-12" db="EMBL/GenBank/DDBJ databases">
        <title>Complete sequence of chromosome 1 of Verminephrobacter eiseniae EF01-2.</title>
        <authorList>
            <person name="Copeland A."/>
            <person name="Lucas S."/>
            <person name="Lapidus A."/>
            <person name="Barry K."/>
            <person name="Detter J.C."/>
            <person name="Glavina del Rio T."/>
            <person name="Dalin E."/>
            <person name="Tice H."/>
            <person name="Pitluck S."/>
            <person name="Chertkov O."/>
            <person name="Brettin T."/>
            <person name="Bruce D."/>
            <person name="Han C."/>
            <person name="Tapia R."/>
            <person name="Gilna P."/>
            <person name="Schmutz J."/>
            <person name="Larimer F."/>
            <person name="Land M."/>
            <person name="Hauser L."/>
            <person name="Kyrpides N."/>
            <person name="Kim E."/>
            <person name="Stahl D."/>
            <person name="Richardson P."/>
        </authorList>
    </citation>
    <scope>NUCLEOTIDE SEQUENCE [LARGE SCALE GENOMIC DNA]</scope>
    <source>
        <strain evidence="7">EF01-2</strain>
    </source>
</reference>
<dbReference type="FunFam" id="3.40.50.300:FF:000421">
    <property type="entry name" value="Branched-chain amino acid ABC transporter ATP-binding protein"/>
    <property type="match status" value="1"/>
</dbReference>
<evidence type="ECO:0000256" key="1">
    <source>
        <dbReference type="ARBA" id="ARBA00022448"/>
    </source>
</evidence>
<protein>
    <submittedName>
        <fullName evidence="6">ABC transporter related</fullName>
    </submittedName>
</protein>
<feature type="domain" description="ABC transporter" evidence="5">
    <location>
        <begin position="9"/>
        <end position="256"/>
    </location>
</feature>
<dbReference type="SUPFAM" id="SSF52540">
    <property type="entry name" value="P-loop containing nucleoside triphosphate hydrolases"/>
    <property type="match status" value="1"/>
</dbReference>
<keyword evidence="7" id="KW-1185">Reference proteome</keyword>
<dbReference type="InterPro" id="IPR027417">
    <property type="entry name" value="P-loop_NTPase"/>
</dbReference>
<name>A1WPI6_VEREI</name>
<dbReference type="Proteomes" id="UP000000374">
    <property type="component" value="Chromosome"/>
</dbReference>
<dbReference type="Gene3D" id="3.40.50.300">
    <property type="entry name" value="P-loop containing nucleotide triphosphate hydrolases"/>
    <property type="match status" value="1"/>
</dbReference>
<dbReference type="InterPro" id="IPR003593">
    <property type="entry name" value="AAA+_ATPase"/>
</dbReference>
<dbReference type="GO" id="GO:0016887">
    <property type="term" value="F:ATP hydrolysis activity"/>
    <property type="evidence" value="ECO:0007669"/>
    <property type="project" value="InterPro"/>
</dbReference>
<dbReference type="HOGENOM" id="CLU_000604_1_2_4"/>
<sequence>MSGSTQPLLVLSDVRKTFGGVTALKGISFGVGAREVVGLIGPNGSGKSTCVNVISGALPPTQGQISLEGQRISGLPAHQVVARGLARTFQTTQLFGEFSALDNVLVGANVCQRQGLLAQMRGWRSARRDTADAQVRALELLEFTGLADERDVPARRLPVARQRLLMIACALASRSSVLLMDEPAAGMVASERRMLSALIRRLPRRNVSVMVIEHHMALIMEVCQRIVVLNFGEKIAEGTPAEIRANPAVIEAYLGHQQ</sequence>
<dbReference type="EMBL" id="CP000542">
    <property type="protein sequence ID" value="ABM59543.1"/>
    <property type="molecule type" value="Genomic_DNA"/>
</dbReference>
<keyword evidence="1" id="KW-0813">Transport</keyword>
<dbReference type="eggNOG" id="COG0411">
    <property type="taxonomic scope" value="Bacteria"/>
</dbReference>
<dbReference type="InterPro" id="IPR003439">
    <property type="entry name" value="ABC_transporter-like_ATP-bd"/>
</dbReference>
<evidence type="ECO:0000259" key="5">
    <source>
        <dbReference type="PROSITE" id="PS50893"/>
    </source>
</evidence>
<dbReference type="Pfam" id="PF00005">
    <property type="entry name" value="ABC_tran"/>
    <property type="match status" value="1"/>
</dbReference>
<dbReference type="PANTHER" id="PTHR45772">
    <property type="entry name" value="CONSERVED COMPONENT OF ABC TRANSPORTER FOR NATURAL AMINO ACIDS-RELATED"/>
    <property type="match status" value="1"/>
</dbReference>
<evidence type="ECO:0000313" key="7">
    <source>
        <dbReference type="Proteomes" id="UP000000374"/>
    </source>
</evidence>
<dbReference type="InterPro" id="IPR051120">
    <property type="entry name" value="ABC_AA/LPS_Transport"/>
</dbReference>
<evidence type="ECO:0000256" key="3">
    <source>
        <dbReference type="ARBA" id="ARBA00022741"/>
    </source>
</evidence>
<keyword evidence="3" id="KW-0547">Nucleotide-binding</keyword>
<gene>
    <name evidence="6" type="ordered locus">Veis_3834</name>
</gene>
<proteinExistence type="predicted"/>
<dbReference type="RefSeq" id="WP_011811531.1">
    <property type="nucleotide sequence ID" value="NC_008786.1"/>
</dbReference>
<dbReference type="InterPro" id="IPR032823">
    <property type="entry name" value="BCA_ABC_TP_C"/>
</dbReference>
<dbReference type="PROSITE" id="PS50893">
    <property type="entry name" value="ABC_TRANSPORTER_2"/>
    <property type="match status" value="1"/>
</dbReference>
<dbReference type="STRING" id="391735.Veis_3834"/>
<dbReference type="GO" id="GO:0005886">
    <property type="term" value="C:plasma membrane"/>
    <property type="evidence" value="ECO:0007669"/>
    <property type="project" value="TreeGrafter"/>
</dbReference>
<keyword evidence="4" id="KW-0067">ATP-binding</keyword>
<dbReference type="PANTHER" id="PTHR45772:SF9">
    <property type="entry name" value="CONSERVED COMPONENT OF ABC TRANSPORTER FOR NATURAL AMINO ACIDS"/>
    <property type="match status" value="1"/>
</dbReference>
<evidence type="ECO:0000313" key="6">
    <source>
        <dbReference type="EMBL" id="ABM59543.1"/>
    </source>
</evidence>
<dbReference type="AlphaFoldDB" id="A1WPI6"/>
<keyword evidence="2" id="KW-0472">Membrane</keyword>
<dbReference type="SMART" id="SM00382">
    <property type="entry name" value="AAA"/>
    <property type="match status" value="1"/>
</dbReference>
<evidence type="ECO:0000256" key="4">
    <source>
        <dbReference type="ARBA" id="ARBA00022840"/>
    </source>
</evidence>